<dbReference type="SUPFAM" id="SSF117987">
    <property type="entry name" value="CRISPR-associated protein"/>
    <property type="match status" value="2"/>
</dbReference>
<proteinExistence type="predicted"/>
<dbReference type="RefSeq" id="WP_008480946.1">
    <property type="nucleotide sequence ID" value="NZ_CAGS01000519.1"/>
</dbReference>
<dbReference type="NCBIfam" id="TIGR01907">
    <property type="entry name" value="casE_Cse3"/>
    <property type="match status" value="1"/>
</dbReference>
<name>I4EM57_9BACT</name>
<evidence type="ECO:0000313" key="2">
    <source>
        <dbReference type="Proteomes" id="UP000004221"/>
    </source>
</evidence>
<accession>I4EM57</accession>
<dbReference type="Pfam" id="PF08798">
    <property type="entry name" value="CRISPR_assoc"/>
    <property type="match status" value="1"/>
</dbReference>
<protein>
    <submittedName>
        <fullName evidence="1">CRISPR-associated protein, Cse3 family</fullName>
    </submittedName>
</protein>
<dbReference type="Gene3D" id="3.30.70.1210">
    <property type="entry name" value="Crispr-associated protein, domain 2"/>
    <property type="match status" value="1"/>
</dbReference>
<organism evidence="1 2">
    <name type="scientific">Nitrolancea hollandica Lb</name>
    <dbReference type="NCBI Taxonomy" id="1129897"/>
    <lineage>
        <taxon>Bacteria</taxon>
        <taxon>Pseudomonadati</taxon>
        <taxon>Thermomicrobiota</taxon>
        <taxon>Thermomicrobia</taxon>
        <taxon>Sphaerobacterales</taxon>
        <taxon>Sphaerobacterineae</taxon>
        <taxon>Sphaerobacteraceae</taxon>
        <taxon>Nitrolancea</taxon>
    </lineage>
</organism>
<sequence length="250" mass="28019">MYLSQLILNPRSRRARRDLANCHDLHRTILRAFPQVEDRAANAREQFGILYRVESMPRTGRLSVLVQSRISPDWSALDAIDPHYLLNAGGACKSIATAYDRVQAGDEFVFRLRANPTRRIHEKADDPLAGKRVELQREEEQIGWLQRKAEGGGFALQTVHAMREDAGAVERLFDREVERGKGIVDIRPIPETKARGRKNGDKLRFGSVLFEGRLRVTDPDLFRQALEQGIGSGKAYGFGLLSIASAGGGW</sequence>
<keyword evidence="2" id="KW-1185">Reference proteome</keyword>
<dbReference type="SMART" id="SM01101">
    <property type="entry name" value="CRISPR_assoc"/>
    <property type="match status" value="1"/>
</dbReference>
<dbReference type="CDD" id="cd09727">
    <property type="entry name" value="Cas6_I-E"/>
    <property type="match status" value="1"/>
</dbReference>
<dbReference type="Gene3D" id="3.30.70.1200">
    <property type="entry name" value="Crispr-associated protein, domain 1"/>
    <property type="match status" value="1"/>
</dbReference>
<comment type="caution">
    <text evidence="1">The sequence shown here is derived from an EMBL/GenBank/DDBJ whole genome shotgun (WGS) entry which is preliminary data.</text>
</comment>
<dbReference type="OrthoDB" id="9795689at2"/>
<reference evidence="1 2" key="1">
    <citation type="journal article" date="2012" name="ISME J.">
        <title>Nitrification expanded: discovery, physiology and genomics of a nitrite-oxidizing bacterium from the phylum Chloroflexi.</title>
        <authorList>
            <person name="Sorokin D.Y."/>
            <person name="Lucker S."/>
            <person name="Vejmelkova D."/>
            <person name="Kostrikina N.A."/>
            <person name="Kleerebezem R."/>
            <person name="Rijpstra W.I."/>
            <person name="Damste J.S."/>
            <person name="Le Paslier D."/>
            <person name="Muyzer G."/>
            <person name="Wagner M."/>
            <person name="van Loosdrecht M.C."/>
            <person name="Daims H."/>
        </authorList>
    </citation>
    <scope>NUCLEOTIDE SEQUENCE [LARGE SCALE GENOMIC DNA]</scope>
    <source>
        <strain evidence="2">none</strain>
    </source>
</reference>
<evidence type="ECO:0000313" key="1">
    <source>
        <dbReference type="EMBL" id="CCF85770.1"/>
    </source>
</evidence>
<dbReference type="AlphaFoldDB" id="I4EM57"/>
<dbReference type="InterPro" id="IPR010179">
    <property type="entry name" value="CRISPR-assoc_prot_Cse3"/>
</dbReference>
<dbReference type="Proteomes" id="UP000004221">
    <property type="component" value="Unassembled WGS sequence"/>
</dbReference>
<gene>
    <name evidence="1" type="ORF">NITHO_5660002</name>
</gene>
<dbReference type="EMBL" id="CAGS01000519">
    <property type="protein sequence ID" value="CCF85770.1"/>
    <property type="molecule type" value="Genomic_DNA"/>
</dbReference>